<dbReference type="Proteomes" id="UP001501094">
    <property type="component" value="Unassembled WGS sequence"/>
</dbReference>
<gene>
    <name evidence="1" type="ORF">GCM10009751_15550</name>
</gene>
<evidence type="ECO:0000313" key="1">
    <source>
        <dbReference type="EMBL" id="GAA1859008.1"/>
    </source>
</evidence>
<proteinExistence type="predicted"/>
<organism evidence="1 2">
    <name type="scientific">Myceligenerans crystallogenes</name>
    <dbReference type="NCBI Taxonomy" id="316335"/>
    <lineage>
        <taxon>Bacteria</taxon>
        <taxon>Bacillati</taxon>
        <taxon>Actinomycetota</taxon>
        <taxon>Actinomycetes</taxon>
        <taxon>Micrococcales</taxon>
        <taxon>Promicromonosporaceae</taxon>
        <taxon>Myceligenerans</taxon>
    </lineage>
</organism>
<comment type="caution">
    <text evidence="1">The sequence shown here is derived from an EMBL/GenBank/DDBJ whole genome shotgun (WGS) entry which is preliminary data.</text>
</comment>
<keyword evidence="2" id="KW-1185">Reference proteome</keyword>
<dbReference type="EMBL" id="BAAANL010000003">
    <property type="protein sequence ID" value="GAA1859008.1"/>
    <property type="molecule type" value="Genomic_DNA"/>
</dbReference>
<name>A0ABN2NA76_9MICO</name>
<dbReference type="RefSeq" id="WP_344101300.1">
    <property type="nucleotide sequence ID" value="NZ_BAAANL010000003.1"/>
</dbReference>
<reference evidence="1 2" key="1">
    <citation type="journal article" date="2019" name="Int. J. Syst. Evol. Microbiol.">
        <title>The Global Catalogue of Microorganisms (GCM) 10K type strain sequencing project: providing services to taxonomists for standard genome sequencing and annotation.</title>
        <authorList>
            <consortium name="The Broad Institute Genomics Platform"/>
            <consortium name="The Broad Institute Genome Sequencing Center for Infectious Disease"/>
            <person name="Wu L."/>
            <person name="Ma J."/>
        </authorList>
    </citation>
    <scope>NUCLEOTIDE SEQUENCE [LARGE SCALE GENOMIC DNA]</scope>
    <source>
        <strain evidence="1 2">JCM 14326</strain>
    </source>
</reference>
<accession>A0ABN2NA76</accession>
<evidence type="ECO:0000313" key="2">
    <source>
        <dbReference type="Proteomes" id="UP001501094"/>
    </source>
</evidence>
<protein>
    <submittedName>
        <fullName evidence="1">Uncharacterized protein</fullName>
    </submittedName>
</protein>
<sequence length="72" mass="7661">MTTVLPFKPADDAQHLAALALAQAGAVPAWDTSRTVVLRWAELVDLEPDPAVAVHFAVHLVLADLDRHSAPA</sequence>